<dbReference type="GO" id="GO:0006098">
    <property type="term" value="P:pentose-phosphate shunt"/>
    <property type="evidence" value="ECO:0007669"/>
    <property type="project" value="TreeGrafter"/>
</dbReference>
<evidence type="ECO:0000259" key="16">
    <source>
        <dbReference type="SMART" id="SM00861"/>
    </source>
</evidence>
<comment type="cofactor">
    <cofactor evidence="15">
        <name>Mg(2+)</name>
        <dbReference type="ChEBI" id="CHEBI:18420"/>
    </cofactor>
    <cofactor evidence="15">
        <name>Ca(2+)</name>
        <dbReference type="ChEBI" id="CHEBI:29108"/>
    </cofactor>
    <cofactor evidence="15">
        <name>Mn(2+)</name>
        <dbReference type="ChEBI" id="CHEBI:29035"/>
    </cofactor>
    <cofactor evidence="15">
        <name>Co(2+)</name>
        <dbReference type="ChEBI" id="CHEBI:48828"/>
    </cofactor>
    <text evidence="15">Binds 1 Mg(2+) ion per subunit. Can also utilize other divalent metal cations, such as Ca(2+), Mn(2+) and Co(2+).</text>
</comment>
<dbReference type="AlphaFoldDB" id="A0A1Y1ZAC1"/>
<comment type="catalytic activity">
    <reaction evidence="9 15">
        <text>D-sedoheptulose 7-phosphate + D-glyceraldehyde 3-phosphate = aldehydo-D-ribose 5-phosphate + D-xylulose 5-phosphate</text>
        <dbReference type="Rhea" id="RHEA:10508"/>
        <dbReference type="ChEBI" id="CHEBI:57483"/>
        <dbReference type="ChEBI" id="CHEBI:57737"/>
        <dbReference type="ChEBI" id="CHEBI:58273"/>
        <dbReference type="ChEBI" id="CHEBI:59776"/>
        <dbReference type="EC" id="2.2.1.1"/>
    </reaction>
</comment>
<dbReference type="Pfam" id="PF02779">
    <property type="entry name" value="Transket_pyr"/>
    <property type="match status" value="1"/>
</dbReference>
<dbReference type="FunFam" id="3.40.50.970:FF:000003">
    <property type="entry name" value="Transketolase"/>
    <property type="match status" value="1"/>
</dbReference>
<dbReference type="InterPro" id="IPR009014">
    <property type="entry name" value="Transketo_C/PFOR_II"/>
</dbReference>
<sequence>MAPQIDTVAINTIRALSADVVRKANSGHPGAPMGCAPMAHALFSKFMKYNPKNPQWATRDRFVLSNGHGCALHYVMLHLAGYNVSIEDLKSFRQLDSVCPGHPENFMTEGIEVTTGPLGQGISNAVGLAIAEANLAATFNKDGFPIIDNYTYVILGDGCLQEGVAAETASLAGHLKLGKLIALYDDNHIQIDGDTNLGFTEDVNQRFESYGWHTLTLTDGDNDFEGLVAAIEEAKQVTDKPTLIKIRTTIGYGSKNEGTEKVHGAPLSADDIAQVKTKFGFNPEESFSVAQEVSELYAKVAEVGAQQNAEWEALFEKYSAEFPELAAEFKRRLSNELPKELEEALPRYTPADPAVATRKLSEIVLNKVADILPEFIGGSADLTGSNLTRWKTAVDFQHESTGLGSYAGRYIRFGVREHGMAAICNGIAAYGGFIPFGSTFLNFISYAVGATRLSALSHFRVVYIMTHDSIGLGEDGPTHQPVETLAHLRATPNTLVLRPADGNEVSGAYLAAFQNTTRPSVLALTRQNLPHLEGSSIENTLKGAYALKPIESPDLILVATGSEVSICVEATKELAEKGIHASVVSMPSMELFEEQDLAYKKSVFPDGVPVISAEAMTTFGWQKYAHASIGLKTFGASAPYEQLYKKFGLTSKDIAEKGVQVTEYYKTQPVPVLVGKPF</sequence>
<dbReference type="Pfam" id="PF22613">
    <property type="entry name" value="Transketolase_C_1"/>
    <property type="match status" value="1"/>
</dbReference>
<dbReference type="EC" id="2.2.1.1" evidence="4 15"/>
<feature type="domain" description="Transketolase-like pyrimidine-binding" evidence="16">
    <location>
        <begin position="355"/>
        <end position="531"/>
    </location>
</feature>
<comment type="subunit">
    <text evidence="3 15">Homodimer.</text>
</comment>
<dbReference type="STRING" id="1314790.A0A1Y1ZAC1"/>
<dbReference type="OrthoDB" id="10267175at2759"/>
<dbReference type="SMART" id="SM00861">
    <property type="entry name" value="Transket_pyr"/>
    <property type="match status" value="1"/>
</dbReference>
<comment type="function">
    <text evidence="15">Catalyzes the transfer of a two-carbon ketol group from a ketose donor to an aldose acceptor, via a covalent intermediate with the cofactor thiamine pyrophosphate.</text>
</comment>
<evidence type="ECO:0000256" key="7">
    <source>
        <dbReference type="ARBA" id="ARBA00022842"/>
    </source>
</evidence>
<dbReference type="InterPro" id="IPR029061">
    <property type="entry name" value="THDP-binding"/>
</dbReference>
<dbReference type="SUPFAM" id="SSF52518">
    <property type="entry name" value="Thiamin diphosphate-binding fold (THDP-binding)"/>
    <property type="match status" value="2"/>
</dbReference>
<feature type="binding site" evidence="11">
    <location>
        <position position="475"/>
    </location>
    <ligand>
        <name>substrate</name>
    </ligand>
</feature>
<feature type="site" description="Important for catalytic activity" evidence="14">
    <location>
        <position position="263"/>
    </location>
</feature>
<gene>
    <name evidence="17" type="ORF">K493DRAFT_273670</name>
</gene>
<dbReference type="InParanoid" id="A0A1Y1ZAC1"/>
<dbReference type="InterPro" id="IPR033247">
    <property type="entry name" value="Transketolase_fam"/>
</dbReference>
<reference evidence="17 18" key="1">
    <citation type="submission" date="2016-07" db="EMBL/GenBank/DDBJ databases">
        <title>Pervasive Adenine N6-methylation of Active Genes in Fungi.</title>
        <authorList>
            <consortium name="DOE Joint Genome Institute"/>
            <person name="Mondo S.J."/>
            <person name="Dannebaum R.O."/>
            <person name="Kuo R.C."/>
            <person name="Labutti K."/>
            <person name="Haridas S."/>
            <person name="Kuo A."/>
            <person name="Salamov A."/>
            <person name="Ahrendt S.R."/>
            <person name="Lipzen A."/>
            <person name="Sullivan W."/>
            <person name="Andreopoulos W.B."/>
            <person name="Clum A."/>
            <person name="Lindquist E."/>
            <person name="Daum C."/>
            <person name="Ramamoorthy G.K."/>
            <person name="Gryganskyi A."/>
            <person name="Culley D."/>
            <person name="Magnuson J.K."/>
            <person name="James T.Y."/>
            <person name="O'Malley M.A."/>
            <person name="Stajich J.E."/>
            <person name="Spatafora J.W."/>
            <person name="Visel A."/>
            <person name="Grigoriev I.V."/>
        </authorList>
    </citation>
    <scope>NUCLEOTIDE SEQUENCE [LARGE SCALE GENOMIC DNA]</scope>
    <source>
        <strain evidence="17 18">CBS 931.73</strain>
    </source>
</reference>
<feature type="binding site" evidence="11">
    <location>
        <position position="385"/>
    </location>
    <ligand>
        <name>substrate</name>
    </ligand>
</feature>
<dbReference type="FunFam" id="3.40.50.970:FF:000004">
    <property type="entry name" value="Transketolase"/>
    <property type="match status" value="1"/>
</dbReference>
<keyword evidence="5 15" id="KW-0808">Transferase</keyword>
<feature type="binding site" evidence="13">
    <location>
        <position position="187"/>
    </location>
    <ligand>
        <name>Mg(2+)</name>
        <dbReference type="ChEBI" id="CHEBI:18420"/>
    </ligand>
</feature>
<keyword evidence="6 13" id="KW-0479">Metal-binding</keyword>
<accession>A0A1Y1ZAC1</accession>
<feature type="binding site" evidence="13">
    <location>
        <position position="157"/>
    </location>
    <ligand>
        <name>Mg(2+)</name>
        <dbReference type="ChEBI" id="CHEBI:18420"/>
    </ligand>
</feature>
<evidence type="ECO:0000256" key="12">
    <source>
        <dbReference type="PIRSR" id="PIRSR605478-3"/>
    </source>
</evidence>
<feature type="binding site" evidence="13">
    <location>
        <position position="189"/>
    </location>
    <ligand>
        <name>Mg(2+)</name>
        <dbReference type="ChEBI" id="CHEBI:18420"/>
    </ligand>
</feature>
<evidence type="ECO:0000256" key="11">
    <source>
        <dbReference type="PIRSR" id="PIRSR605478-2"/>
    </source>
</evidence>
<evidence type="ECO:0000256" key="2">
    <source>
        <dbReference type="ARBA" id="ARBA00007131"/>
    </source>
</evidence>
<organism evidence="17 18">
    <name type="scientific">Basidiobolus meristosporus CBS 931.73</name>
    <dbReference type="NCBI Taxonomy" id="1314790"/>
    <lineage>
        <taxon>Eukaryota</taxon>
        <taxon>Fungi</taxon>
        <taxon>Fungi incertae sedis</taxon>
        <taxon>Zoopagomycota</taxon>
        <taxon>Entomophthoromycotina</taxon>
        <taxon>Basidiobolomycetes</taxon>
        <taxon>Basidiobolales</taxon>
        <taxon>Basidiobolaceae</taxon>
        <taxon>Basidiobolus</taxon>
    </lineage>
</organism>
<dbReference type="Gene3D" id="3.40.50.920">
    <property type="match status" value="1"/>
</dbReference>
<feature type="binding site" evidence="12">
    <location>
        <position position="158"/>
    </location>
    <ligand>
        <name>thiamine diphosphate</name>
        <dbReference type="ChEBI" id="CHEBI:58937"/>
    </ligand>
</feature>
<feature type="binding site" evidence="12">
    <location>
        <position position="443"/>
    </location>
    <ligand>
        <name>thiamine diphosphate</name>
        <dbReference type="ChEBI" id="CHEBI:58937"/>
    </ligand>
</feature>
<evidence type="ECO:0000256" key="5">
    <source>
        <dbReference type="ARBA" id="ARBA00022679"/>
    </source>
</evidence>
<dbReference type="NCBIfam" id="TIGR00232">
    <property type="entry name" value="tktlase_bact"/>
    <property type="match status" value="1"/>
</dbReference>
<comment type="cofactor">
    <cofactor evidence="13">
        <name>Mg(2+)</name>
        <dbReference type="ChEBI" id="CHEBI:18420"/>
    </cofactor>
    <text evidence="13">Binds 1 Mg(2+) ion per subunit. Can also utilize other divalent metal cations, such as Ca(2+), Mn(2+) and Co(2+).</text>
</comment>
<name>A0A1Y1ZAC1_9FUNG</name>
<evidence type="ECO:0000313" key="18">
    <source>
        <dbReference type="Proteomes" id="UP000193498"/>
    </source>
</evidence>
<dbReference type="Pfam" id="PF00456">
    <property type="entry name" value="Transketolase_N"/>
    <property type="match status" value="1"/>
</dbReference>
<evidence type="ECO:0000256" key="3">
    <source>
        <dbReference type="ARBA" id="ARBA00011738"/>
    </source>
</evidence>
<comment type="similarity">
    <text evidence="2 15">Belongs to the transketolase family.</text>
</comment>
<dbReference type="SUPFAM" id="SSF52922">
    <property type="entry name" value="TK C-terminal domain-like"/>
    <property type="match status" value="1"/>
</dbReference>
<feature type="binding site" evidence="12">
    <location>
        <position position="187"/>
    </location>
    <ligand>
        <name>thiamine diphosphate</name>
        <dbReference type="ChEBI" id="CHEBI:58937"/>
    </ligand>
</feature>
<dbReference type="GO" id="GO:0046872">
    <property type="term" value="F:metal ion binding"/>
    <property type="evidence" value="ECO:0007669"/>
    <property type="project" value="UniProtKB-KW"/>
</dbReference>
<dbReference type="PROSITE" id="PS00802">
    <property type="entry name" value="TRANSKETOLASE_2"/>
    <property type="match status" value="1"/>
</dbReference>
<evidence type="ECO:0000256" key="15">
    <source>
        <dbReference type="RuleBase" id="RU004996"/>
    </source>
</evidence>
<evidence type="ECO:0000256" key="10">
    <source>
        <dbReference type="PIRSR" id="PIRSR605478-1"/>
    </source>
</evidence>
<comment type="cofactor">
    <cofactor evidence="12">
        <name>thiamine diphosphate</name>
        <dbReference type="ChEBI" id="CHEBI:58937"/>
    </cofactor>
    <text evidence="12">Binds 1 thiamine pyrophosphate per subunit. During the reaction, the substrate forms a covalent intermediate with the cofactor.</text>
</comment>
<dbReference type="PANTHER" id="PTHR43522">
    <property type="entry name" value="TRANSKETOLASE"/>
    <property type="match status" value="1"/>
</dbReference>
<proteinExistence type="inferred from homology"/>
<evidence type="ECO:0000256" key="6">
    <source>
        <dbReference type="ARBA" id="ARBA00022723"/>
    </source>
</evidence>
<dbReference type="EMBL" id="MCFE01000010">
    <property type="protein sequence ID" value="ORY07211.1"/>
    <property type="molecule type" value="Genomic_DNA"/>
</dbReference>
<feature type="active site" description="Proton donor" evidence="10">
    <location>
        <position position="417"/>
    </location>
</feature>
<evidence type="ECO:0000256" key="9">
    <source>
        <dbReference type="ARBA" id="ARBA00049473"/>
    </source>
</evidence>
<keyword evidence="18" id="KW-1185">Reference proteome</keyword>
<dbReference type="FunFam" id="3.40.50.920:FF:000003">
    <property type="entry name" value="Transketolase"/>
    <property type="match status" value="1"/>
</dbReference>
<dbReference type="InterPro" id="IPR055152">
    <property type="entry name" value="Transketolase-like_C_2"/>
</dbReference>
<dbReference type="CDD" id="cd02012">
    <property type="entry name" value="TPP_TK"/>
    <property type="match status" value="1"/>
</dbReference>
<dbReference type="Gene3D" id="3.40.50.970">
    <property type="match status" value="2"/>
</dbReference>
<comment type="cofactor">
    <cofactor evidence="1">
        <name>Co(2+)</name>
        <dbReference type="ChEBI" id="CHEBI:48828"/>
    </cofactor>
</comment>
<feature type="binding site" evidence="12">
    <location>
        <position position="68"/>
    </location>
    <ligand>
        <name>thiamine diphosphate</name>
        <dbReference type="ChEBI" id="CHEBI:58937"/>
    </ligand>
</feature>
<dbReference type="InterPro" id="IPR005478">
    <property type="entry name" value="Transketolase_bac-like"/>
</dbReference>
<keyword evidence="15" id="KW-0106">Calcium</keyword>
<dbReference type="GO" id="GO:0005829">
    <property type="term" value="C:cytosol"/>
    <property type="evidence" value="ECO:0007669"/>
    <property type="project" value="TreeGrafter"/>
</dbReference>
<feature type="binding site" evidence="11">
    <location>
        <position position="467"/>
    </location>
    <ligand>
        <name>substrate</name>
    </ligand>
</feature>
<dbReference type="GO" id="GO:0004802">
    <property type="term" value="F:transketolase activity"/>
    <property type="evidence" value="ECO:0007669"/>
    <property type="project" value="UniProtKB-EC"/>
</dbReference>
<dbReference type="PANTHER" id="PTHR43522:SF2">
    <property type="entry name" value="TRANSKETOLASE 1-RELATED"/>
    <property type="match status" value="1"/>
</dbReference>
<evidence type="ECO:0000256" key="13">
    <source>
        <dbReference type="PIRSR" id="PIRSR605478-4"/>
    </source>
</evidence>
<feature type="binding site" evidence="11">
    <location>
        <position position="479"/>
    </location>
    <ligand>
        <name>substrate</name>
    </ligand>
</feature>
<dbReference type="InterPro" id="IPR049557">
    <property type="entry name" value="Transketolase_CS"/>
</dbReference>
<evidence type="ECO:0000256" key="4">
    <source>
        <dbReference type="ARBA" id="ARBA00013152"/>
    </source>
</evidence>
<dbReference type="GO" id="GO:0005634">
    <property type="term" value="C:nucleus"/>
    <property type="evidence" value="ECO:0007669"/>
    <property type="project" value="TreeGrafter"/>
</dbReference>
<dbReference type="CDD" id="cd07033">
    <property type="entry name" value="TPP_PYR_DXS_TK_like"/>
    <property type="match status" value="1"/>
</dbReference>
<feature type="binding site" evidence="11">
    <location>
        <position position="263"/>
    </location>
    <ligand>
        <name>substrate</name>
    </ligand>
</feature>
<dbReference type="InterPro" id="IPR020826">
    <property type="entry name" value="Transketolase_BS"/>
</dbReference>
<feature type="binding site" evidence="11">
    <location>
        <position position="526"/>
    </location>
    <ligand>
        <name>substrate</name>
    </ligand>
</feature>
<evidence type="ECO:0000256" key="8">
    <source>
        <dbReference type="ARBA" id="ARBA00023052"/>
    </source>
</evidence>
<feature type="binding site" evidence="11">
    <location>
        <position position="28"/>
    </location>
    <ligand>
        <name>substrate</name>
    </ligand>
</feature>
<dbReference type="InterPro" id="IPR005474">
    <property type="entry name" value="Transketolase_N"/>
</dbReference>
<dbReference type="FunCoup" id="A0A1Y1ZAC1">
    <property type="interactions" value="766"/>
</dbReference>
<feature type="binding site" evidence="12">
    <location>
        <begin position="116"/>
        <end position="118"/>
    </location>
    <ligand>
        <name>thiamine diphosphate</name>
        <dbReference type="ChEBI" id="CHEBI:58937"/>
    </ligand>
</feature>
<protein>
    <recommendedName>
        <fullName evidence="4 15">Transketolase</fullName>
        <ecNumber evidence="4 15">2.2.1.1</ecNumber>
    </recommendedName>
</protein>
<evidence type="ECO:0000256" key="14">
    <source>
        <dbReference type="PIRSR" id="PIRSR605478-5"/>
    </source>
</evidence>
<comment type="caution">
    <text evidence="17">The sequence shown here is derived from an EMBL/GenBank/DDBJ whole genome shotgun (WGS) entry which is preliminary data.</text>
</comment>
<dbReference type="PROSITE" id="PS00801">
    <property type="entry name" value="TRANSKETOLASE_1"/>
    <property type="match status" value="1"/>
</dbReference>
<keyword evidence="8 12" id="KW-0786">Thiamine pyrophosphate</keyword>
<feature type="binding site" evidence="12">
    <location>
        <position position="263"/>
    </location>
    <ligand>
        <name>thiamine diphosphate</name>
        <dbReference type="ChEBI" id="CHEBI:58937"/>
    </ligand>
</feature>
<keyword evidence="7 13" id="KW-0460">Magnesium</keyword>
<feature type="site" description="Important for catalytic activity" evidence="14">
    <location>
        <position position="28"/>
    </location>
</feature>
<evidence type="ECO:0000256" key="1">
    <source>
        <dbReference type="ARBA" id="ARBA00001941"/>
    </source>
</evidence>
<dbReference type="Proteomes" id="UP000193498">
    <property type="component" value="Unassembled WGS sequence"/>
</dbReference>
<dbReference type="InterPro" id="IPR005475">
    <property type="entry name" value="Transketolase-like_Pyr-bd"/>
</dbReference>
<evidence type="ECO:0000313" key="17">
    <source>
        <dbReference type="EMBL" id="ORY07211.1"/>
    </source>
</evidence>
<feature type="binding site" evidence="11">
    <location>
        <position position="358"/>
    </location>
    <ligand>
        <name>substrate</name>
    </ligand>
</feature>